<keyword evidence="2" id="KW-1185">Reference proteome</keyword>
<accession>A0AAQ3WJ70</accession>
<dbReference type="Proteomes" id="UP001341281">
    <property type="component" value="Chromosome 03"/>
</dbReference>
<dbReference type="PANTHER" id="PTHR45835:SF99">
    <property type="entry name" value="CHROMO DOMAIN-CONTAINING PROTEIN-RELATED"/>
    <property type="match status" value="1"/>
</dbReference>
<evidence type="ECO:0008006" key="3">
    <source>
        <dbReference type="Google" id="ProtNLM"/>
    </source>
</evidence>
<evidence type="ECO:0000313" key="1">
    <source>
        <dbReference type="EMBL" id="WVZ63771.1"/>
    </source>
</evidence>
<gene>
    <name evidence="1" type="ORF">U9M48_013377</name>
</gene>
<dbReference type="EMBL" id="CP144747">
    <property type="protein sequence ID" value="WVZ63771.1"/>
    <property type="molecule type" value="Genomic_DNA"/>
</dbReference>
<sequence>MSPVQQPWPCRPPDLTSSMICVVTLRRQRRDTLSWQAPNPCSVGAWHAWVMKEHRRYSTDSELISTHQETGLSFRTSFAHVLSVNATWCSICYPPLYLPWFGLTSPWISLSVFHVLRRSVTLTVVDRFSKYAHFLTLAHPHTATSVACFFSQKVVCLHGIPSGSCLHEPILDGAVPFGWRQGAVYISIPPASRWSVRSNQQNNSHETDRNGGCTGFLGRNFSTIRRIRRHYAHLHSGWCPFRVVYGREPPSVRCYEPGSARVQAVVQGLAECDEFLVEIKDRLEQAQQHFKKSWTYLVQGLRVRQRRLICVTVGSLDLGSTVCFKSLSALGRSLIAFIFLLEHSFKMCSTSGNASGCYPYRPESTAVSLRYRMQSFKLVGLVACKSSWFDGWKDWVPTETAWVPVEEFRHLYLAFKLEDELLKKEGRDVIWEATMRTG</sequence>
<reference evidence="1 2" key="1">
    <citation type="submission" date="2024-02" db="EMBL/GenBank/DDBJ databases">
        <title>High-quality chromosome-scale genome assembly of Pensacola bahiagrass (Paspalum notatum Flugge var. saurae).</title>
        <authorList>
            <person name="Vega J.M."/>
            <person name="Podio M."/>
            <person name="Orjuela J."/>
            <person name="Siena L.A."/>
            <person name="Pessino S.C."/>
            <person name="Combes M.C."/>
            <person name="Mariac C."/>
            <person name="Albertini E."/>
            <person name="Pupilli F."/>
            <person name="Ortiz J.P.A."/>
            <person name="Leblanc O."/>
        </authorList>
    </citation>
    <scope>NUCLEOTIDE SEQUENCE [LARGE SCALE GENOMIC DNA]</scope>
    <source>
        <strain evidence="1">R1</strain>
        <tissue evidence="1">Leaf</tissue>
    </source>
</reference>
<protein>
    <recommendedName>
        <fullName evidence="3">Chromo domain-containing protein</fullName>
    </recommendedName>
</protein>
<dbReference type="PANTHER" id="PTHR45835">
    <property type="entry name" value="YALI0A06105P"/>
    <property type="match status" value="1"/>
</dbReference>
<proteinExistence type="predicted"/>
<organism evidence="1 2">
    <name type="scientific">Paspalum notatum var. saurae</name>
    <dbReference type="NCBI Taxonomy" id="547442"/>
    <lineage>
        <taxon>Eukaryota</taxon>
        <taxon>Viridiplantae</taxon>
        <taxon>Streptophyta</taxon>
        <taxon>Embryophyta</taxon>
        <taxon>Tracheophyta</taxon>
        <taxon>Spermatophyta</taxon>
        <taxon>Magnoliopsida</taxon>
        <taxon>Liliopsida</taxon>
        <taxon>Poales</taxon>
        <taxon>Poaceae</taxon>
        <taxon>PACMAD clade</taxon>
        <taxon>Panicoideae</taxon>
        <taxon>Andropogonodae</taxon>
        <taxon>Paspaleae</taxon>
        <taxon>Paspalinae</taxon>
        <taxon>Paspalum</taxon>
    </lineage>
</organism>
<evidence type="ECO:0000313" key="2">
    <source>
        <dbReference type="Proteomes" id="UP001341281"/>
    </source>
</evidence>
<name>A0AAQ3WJ70_PASNO</name>
<dbReference type="AlphaFoldDB" id="A0AAQ3WJ70"/>